<dbReference type="AlphaFoldDB" id="A0A3E2TXE6"/>
<evidence type="ECO:0000313" key="1">
    <source>
        <dbReference type="EMBL" id="RGB86567.1"/>
    </source>
</evidence>
<reference evidence="1 2" key="1">
    <citation type="submission" date="2018-08" db="EMBL/GenBank/DDBJ databases">
        <title>A genome reference for cultivated species of the human gut microbiota.</title>
        <authorList>
            <person name="Zou Y."/>
            <person name="Xue W."/>
            <person name="Luo G."/>
        </authorList>
    </citation>
    <scope>NUCLEOTIDE SEQUENCE [LARGE SCALE GENOMIC DNA]</scope>
    <source>
        <strain evidence="1 2">AF32-8AC</strain>
    </source>
</reference>
<proteinExistence type="predicted"/>
<dbReference type="Gene3D" id="3.10.450.620">
    <property type="entry name" value="JHP933, nucleotidyltransferase-like core domain"/>
    <property type="match status" value="1"/>
</dbReference>
<dbReference type="Proteomes" id="UP000260991">
    <property type="component" value="Unassembled WGS sequence"/>
</dbReference>
<dbReference type="Pfam" id="PF08843">
    <property type="entry name" value="AbiEii"/>
    <property type="match status" value="1"/>
</dbReference>
<gene>
    <name evidence="1" type="ORF">DWZ46_13275</name>
</gene>
<dbReference type="InterPro" id="IPR014942">
    <property type="entry name" value="AbiEii"/>
</dbReference>
<evidence type="ECO:0000313" key="2">
    <source>
        <dbReference type="Proteomes" id="UP000260991"/>
    </source>
</evidence>
<comment type="caution">
    <text evidence="1">The sequence shown here is derived from an EMBL/GenBank/DDBJ whole genome shotgun (WGS) entry which is preliminary data.</text>
</comment>
<keyword evidence="1" id="KW-0808">Transferase</keyword>
<dbReference type="EMBL" id="QVER01000023">
    <property type="protein sequence ID" value="RGB86567.1"/>
    <property type="molecule type" value="Genomic_DNA"/>
</dbReference>
<dbReference type="GO" id="GO:0016740">
    <property type="term" value="F:transferase activity"/>
    <property type="evidence" value="ECO:0007669"/>
    <property type="project" value="UniProtKB-KW"/>
</dbReference>
<name>A0A3E2TXE6_9FIRM</name>
<accession>A0A3E2TXE6</accession>
<protein>
    <submittedName>
        <fullName evidence="1">Nucleotidyl transferase AbiEii/AbiGii toxin family protein</fullName>
    </submittedName>
</protein>
<sequence>MAYLHNDREQFKDAIYLAYDQTGIMVQAIEKDYYVTMLLKLLSEKIPYIVFKGGTSLSKCHKVIKRFSEDIDITIDTTLSQGQKKKVKQAIVDSADELGMVIENLEDTRSRRDYNRYVIAYDSVIPMESAALKSAVLLETSYTAVSFPTVLLPVHSYIGEMMEKEAPDAISDFMLTPFEMKVQGIDRTLADKVFAVCDYYLEGKVTKHSRHLYDIYKILPLVPQNEDFKELVHEVREVRSHSSICPSAAAEVDIPKLIEKIIEEKAYKPDYDALTTQLLEEKVSYDTVIGALKQIAESDWFKE</sequence>
<organism evidence="1 2">
    <name type="scientific">Faecalibacterium prausnitzii</name>
    <dbReference type="NCBI Taxonomy" id="853"/>
    <lineage>
        <taxon>Bacteria</taxon>
        <taxon>Bacillati</taxon>
        <taxon>Bacillota</taxon>
        <taxon>Clostridia</taxon>
        <taxon>Eubacteriales</taxon>
        <taxon>Oscillospiraceae</taxon>
        <taxon>Faecalibacterium</taxon>
    </lineage>
</organism>
<dbReference type="RefSeq" id="WP_158403839.1">
    <property type="nucleotide sequence ID" value="NZ_QVER01000023.1"/>
</dbReference>